<dbReference type="FunFam" id="2.40.10.10:FF:000021">
    <property type="entry name" value="Kallikrein 1"/>
    <property type="match status" value="1"/>
</dbReference>
<dbReference type="OrthoDB" id="10061449at2759"/>
<evidence type="ECO:0000256" key="5">
    <source>
        <dbReference type="ARBA" id="ARBA00023157"/>
    </source>
</evidence>
<dbReference type="InterPro" id="IPR001314">
    <property type="entry name" value="Peptidase_S1A"/>
</dbReference>
<evidence type="ECO:0000256" key="4">
    <source>
        <dbReference type="ARBA" id="ARBA00022825"/>
    </source>
</evidence>
<protein>
    <submittedName>
        <fullName evidence="10">Anionic trypsin-2-like</fullName>
    </submittedName>
</protein>
<evidence type="ECO:0000313" key="9">
    <source>
        <dbReference type="Proteomes" id="UP000186698"/>
    </source>
</evidence>
<feature type="signal peptide" evidence="7">
    <location>
        <begin position="1"/>
        <end position="18"/>
    </location>
</feature>
<organism evidence="9 10">
    <name type="scientific">Xenopus laevis</name>
    <name type="common">African clawed frog</name>
    <dbReference type="NCBI Taxonomy" id="8355"/>
    <lineage>
        <taxon>Eukaryota</taxon>
        <taxon>Metazoa</taxon>
        <taxon>Chordata</taxon>
        <taxon>Craniata</taxon>
        <taxon>Vertebrata</taxon>
        <taxon>Euteleostomi</taxon>
        <taxon>Amphibia</taxon>
        <taxon>Batrachia</taxon>
        <taxon>Anura</taxon>
        <taxon>Pipoidea</taxon>
        <taxon>Pipidae</taxon>
        <taxon>Xenopodinae</taxon>
        <taxon>Xenopus</taxon>
        <taxon>Xenopus</taxon>
    </lineage>
</organism>
<dbReference type="GO" id="GO:0004252">
    <property type="term" value="F:serine-type endopeptidase activity"/>
    <property type="evidence" value="ECO:0000318"/>
    <property type="project" value="GO_Central"/>
</dbReference>
<evidence type="ECO:0000256" key="3">
    <source>
        <dbReference type="ARBA" id="ARBA00022801"/>
    </source>
</evidence>
<accession>A0A8J1LF74</accession>
<keyword evidence="9" id="KW-1185">Reference proteome</keyword>
<dbReference type="RefSeq" id="XP_041427674.1">
    <property type="nucleotide sequence ID" value="XM_041571740.1"/>
</dbReference>
<dbReference type="PANTHER" id="PTHR24271:SF47">
    <property type="entry name" value="KALLIKREIN-1"/>
    <property type="match status" value="1"/>
</dbReference>
<sequence>MFLLLVAFLLGSAVQTNTFDRIIGGQECVRHSQPWQVALYYFSDFICGGILIDEWWVLTAAHCLQSNLQVVLGDHNRIKPTSQKQFTYAAKRCPHCDFDQVTYDHDIMLLKLASKANITCHVNTIQLASHLVEPNTQCLASGWGTITSPQETYPDKLQCVNLSTESNSECQAYYPDDMITDNMLCAGNKAGGNDTCKGDSGGPLVCNGELHGITSWGHYICGLPKKPGVFTRVFNYIDWIRDTIQNKNRCCY</sequence>
<dbReference type="Gene3D" id="2.40.10.10">
    <property type="entry name" value="Trypsin-like serine proteases"/>
    <property type="match status" value="2"/>
</dbReference>
<dbReference type="PROSITE" id="PS00135">
    <property type="entry name" value="TRYPSIN_SER"/>
    <property type="match status" value="1"/>
</dbReference>
<dbReference type="SUPFAM" id="SSF50494">
    <property type="entry name" value="Trypsin-like serine proteases"/>
    <property type="match status" value="1"/>
</dbReference>
<dbReference type="GeneID" id="121396621"/>
<reference evidence="10" key="1">
    <citation type="submission" date="2025-08" db="UniProtKB">
        <authorList>
            <consortium name="RefSeq"/>
        </authorList>
    </citation>
    <scope>IDENTIFICATION</scope>
    <source>
        <strain evidence="10">J_2021</strain>
        <tissue evidence="10">Erythrocytes</tissue>
    </source>
</reference>
<keyword evidence="4 6" id="KW-0720">Serine protease</keyword>
<evidence type="ECO:0000313" key="10">
    <source>
        <dbReference type="RefSeq" id="XP_041427674.1"/>
    </source>
</evidence>
<dbReference type="InterPro" id="IPR009003">
    <property type="entry name" value="Peptidase_S1_PA"/>
</dbReference>
<keyword evidence="5" id="KW-1015">Disulfide bond</keyword>
<dbReference type="InterPro" id="IPR018114">
    <property type="entry name" value="TRYPSIN_HIS"/>
</dbReference>
<dbReference type="PROSITE" id="PS00134">
    <property type="entry name" value="TRYPSIN_HIS"/>
    <property type="match status" value="1"/>
</dbReference>
<gene>
    <name evidence="10" type="primary">LOC121396621</name>
</gene>
<dbReference type="AlphaFoldDB" id="A0A8J1LF74"/>
<evidence type="ECO:0000256" key="2">
    <source>
        <dbReference type="ARBA" id="ARBA00022670"/>
    </source>
</evidence>
<dbReference type="InterPro" id="IPR033116">
    <property type="entry name" value="TRYPSIN_SER"/>
</dbReference>
<keyword evidence="7" id="KW-0732">Signal</keyword>
<dbReference type="Pfam" id="PF00089">
    <property type="entry name" value="Trypsin"/>
    <property type="match status" value="1"/>
</dbReference>
<evidence type="ECO:0000256" key="1">
    <source>
        <dbReference type="ARBA" id="ARBA00009228"/>
    </source>
</evidence>
<dbReference type="InterPro" id="IPR001254">
    <property type="entry name" value="Trypsin_dom"/>
</dbReference>
<dbReference type="CDD" id="cd00190">
    <property type="entry name" value="Tryp_SPc"/>
    <property type="match status" value="1"/>
</dbReference>
<dbReference type="PRINTS" id="PR00722">
    <property type="entry name" value="CHYMOTRYPSIN"/>
</dbReference>
<evidence type="ECO:0000259" key="8">
    <source>
        <dbReference type="PROSITE" id="PS50240"/>
    </source>
</evidence>
<dbReference type="KEGG" id="xla:121396621"/>
<dbReference type="Proteomes" id="UP000186698">
    <property type="component" value="Chromosome 7S"/>
</dbReference>
<dbReference type="GO" id="GO:0005615">
    <property type="term" value="C:extracellular space"/>
    <property type="evidence" value="ECO:0000318"/>
    <property type="project" value="GO_Central"/>
</dbReference>
<dbReference type="PROSITE" id="PS50240">
    <property type="entry name" value="TRYPSIN_DOM"/>
    <property type="match status" value="1"/>
</dbReference>
<name>A0A8J1LF74_XENLA</name>
<dbReference type="InterPro" id="IPR043504">
    <property type="entry name" value="Peptidase_S1_PA_chymotrypsin"/>
</dbReference>
<evidence type="ECO:0000256" key="6">
    <source>
        <dbReference type="RuleBase" id="RU363034"/>
    </source>
</evidence>
<dbReference type="SMART" id="SM00020">
    <property type="entry name" value="Tryp_SPc"/>
    <property type="match status" value="1"/>
</dbReference>
<feature type="domain" description="Peptidase S1" evidence="8">
    <location>
        <begin position="22"/>
        <end position="245"/>
    </location>
</feature>
<proteinExistence type="inferred from homology"/>
<dbReference type="GO" id="GO:0030141">
    <property type="term" value="C:secretory granule"/>
    <property type="evidence" value="ECO:0007669"/>
    <property type="project" value="TreeGrafter"/>
</dbReference>
<feature type="chain" id="PRO_5035158903" evidence="7">
    <location>
        <begin position="19"/>
        <end position="252"/>
    </location>
</feature>
<keyword evidence="2 6" id="KW-0645">Protease</keyword>
<evidence type="ECO:0000256" key="7">
    <source>
        <dbReference type="SAM" id="SignalP"/>
    </source>
</evidence>
<keyword evidence="3 6" id="KW-0378">Hydrolase</keyword>
<comment type="similarity">
    <text evidence="1">Belongs to the peptidase S1 family. Snake venom subfamily.</text>
</comment>
<dbReference type="PANTHER" id="PTHR24271">
    <property type="entry name" value="KALLIKREIN-RELATED"/>
    <property type="match status" value="1"/>
</dbReference>
<dbReference type="FunFam" id="2.40.10.10:FF:000010">
    <property type="entry name" value="Kallikrein related peptidase 11"/>
    <property type="match status" value="1"/>
</dbReference>
<dbReference type="GO" id="GO:0006508">
    <property type="term" value="P:proteolysis"/>
    <property type="evidence" value="ECO:0000318"/>
    <property type="project" value="GO_Central"/>
</dbReference>